<feature type="domain" description="C2H2-type" evidence="12">
    <location>
        <begin position="260"/>
        <end position="287"/>
    </location>
</feature>
<keyword evidence="5 11" id="KW-0863">Zinc-finger</keyword>
<dbReference type="FunFam" id="3.30.160.60:FF:002737">
    <property type="entry name" value="AGAP008430-PA"/>
    <property type="match status" value="1"/>
</dbReference>
<organism evidence="13">
    <name type="scientific">Clastoptera arizonana</name>
    <name type="common">Arizona spittle bug</name>
    <dbReference type="NCBI Taxonomy" id="38151"/>
    <lineage>
        <taxon>Eukaryota</taxon>
        <taxon>Metazoa</taxon>
        <taxon>Ecdysozoa</taxon>
        <taxon>Arthropoda</taxon>
        <taxon>Hexapoda</taxon>
        <taxon>Insecta</taxon>
        <taxon>Pterygota</taxon>
        <taxon>Neoptera</taxon>
        <taxon>Paraneoptera</taxon>
        <taxon>Hemiptera</taxon>
        <taxon>Auchenorrhyncha</taxon>
        <taxon>Cercopoidea</taxon>
        <taxon>Clastopteridae</taxon>
        <taxon>Clastoptera</taxon>
    </lineage>
</organism>
<dbReference type="Pfam" id="PF00096">
    <property type="entry name" value="zf-C2H2"/>
    <property type="match status" value="6"/>
</dbReference>
<evidence type="ECO:0000256" key="2">
    <source>
        <dbReference type="ARBA" id="ARBA00006991"/>
    </source>
</evidence>
<proteinExistence type="inferred from homology"/>
<dbReference type="FunFam" id="3.30.160.60:FF:000303">
    <property type="entry name" value="Zinc finger protein 41"/>
    <property type="match status" value="1"/>
</dbReference>
<feature type="domain" description="C2H2-type" evidence="12">
    <location>
        <begin position="344"/>
        <end position="371"/>
    </location>
</feature>
<dbReference type="Gene3D" id="3.30.160.60">
    <property type="entry name" value="Classic Zinc Finger"/>
    <property type="match status" value="6"/>
</dbReference>
<dbReference type="InterPro" id="IPR036236">
    <property type="entry name" value="Znf_C2H2_sf"/>
</dbReference>
<feature type="domain" description="C2H2-type" evidence="12">
    <location>
        <begin position="232"/>
        <end position="259"/>
    </location>
</feature>
<protein>
    <recommendedName>
        <fullName evidence="12">C2H2-type domain-containing protein</fullName>
    </recommendedName>
</protein>
<feature type="domain" description="C2H2-type" evidence="12">
    <location>
        <begin position="288"/>
        <end position="315"/>
    </location>
</feature>
<dbReference type="GO" id="GO:0005634">
    <property type="term" value="C:nucleus"/>
    <property type="evidence" value="ECO:0007669"/>
    <property type="project" value="UniProtKB-SubCell"/>
</dbReference>
<name>A0A1B6DAW9_9HEMI</name>
<feature type="domain" description="C2H2-type" evidence="12">
    <location>
        <begin position="316"/>
        <end position="343"/>
    </location>
</feature>
<dbReference type="PANTHER" id="PTHR24394">
    <property type="entry name" value="ZINC FINGER PROTEIN"/>
    <property type="match status" value="1"/>
</dbReference>
<evidence type="ECO:0000313" key="13">
    <source>
        <dbReference type="EMBL" id="JAS22770.1"/>
    </source>
</evidence>
<dbReference type="PROSITE" id="PS50157">
    <property type="entry name" value="ZINC_FINGER_C2H2_2"/>
    <property type="match status" value="8"/>
</dbReference>
<keyword evidence="3" id="KW-0479">Metal-binding</keyword>
<feature type="domain" description="C2H2-type" evidence="12">
    <location>
        <begin position="147"/>
        <end position="174"/>
    </location>
</feature>
<evidence type="ECO:0000259" key="12">
    <source>
        <dbReference type="PROSITE" id="PS50157"/>
    </source>
</evidence>
<dbReference type="GO" id="GO:1990837">
    <property type="term" value="F:sequence-specific double-stranded DNA binding"/>
    <property type="evidence" value="ECO:0007669"/>
    <property type="project" value="UniProtKB-ARBA"/>
</dbReference>
<dbReference type="AlphaFoldDB" id="A0A1B6DAW9"/>
<keyword evidence="9" id="KW-0804">Transcription</keyword>
<dbReference type="PANTHER" id="PTHR24394:SF44">
    <property type="entry name" value="ZINC FINGER PROTEIN 271-LIKE"/>
    <property type="match status" value="1"/>
</dbReference>
<evidence type="ECO:0000256" key="4">
    <source>
        <dbReference type="ARBA" id="ARBA00022737"/>
    </source>
</evidence>
<evidence type="ECO:0000256" key="9">
    <source>
        <dbReference type="ARBA" id="ARBA00023163"/>
    </source>
</evidence>
<evidence type="ECO:0000256" key="8">
    <source>
        <dbReference type="ARBA" id="ARBA00023125"/>
    </source>
</evidence>
<dbReference type="InterPro" id="IPR013087">
    <property type="entry name" value="Znf_C2H2_type"/>
</dbReference>
<evidence type="ECO:0000256" key="3">
    <source>
        <dbReference type="ARBA" id="ARBA00022723"/>
    </source>
</evidence>
<sequence>MEVDSNTVINEETTTCGICSTFMLISNGYNIYLTAIANGQVLLQDSFKKMSDLKVEVFESNFICKRCYMIFDELELSEIRCNELRKIILDYFRKKKTLMRLKDNDLSSSLFESSKDFVSSQKEIVLPGDKQKKKLDLSLALDAAAVFSCNSCDRVFKRSCDLKNHMKIHNKISKKLKFDIHEENKIVRSTGHRQKNILTTNDENCRISLGYKKTDKEPAVKNNEQGPEKTPYKCETCGMFWQRAKDLKLHEKTHSVLRPYICEICGQAYKKKHALNVHVGMHKGINPFSCSVCGKSFTQKGALQRHAPLHTGQAPHQCELCGKRYVHHTSFNMHMLAHTGNKSYKCQVCGLKLISNSHLKRHSRIHTGERPFSCNYCSRRFAEKYNLMTHLRTHCRAKVGSKSHVCQDCGLSFVLKSKLNEHLSMCHNKVKDVTKSPWIAEMLSQGDLENGDVSTPIFFT</sequence>
<feature type="domain" description="C2H2-type" evidence="12">
    <location>
        <begin position="372"/>
        <end position="399"/>
    </location>
</feature>
<keyword evidence="7" id="KW-0805">Transcription regulation</keyword>
<comment type="similarity">
    <text evidence="2">Belongs to the krueppel C2H2-type zinc-finger protein family.</text>
</comment>
<evidence type="ECO:0000256" key="7">
    <source>
        <dbReference type="ARBA" id="ARBA00023015"/>
    </source>
</evidence>
<keyword evidence="10" id="KW-0539">Nucleus</keyword>
<evidence type="ECO:0000256" key="11">
    <source>
        <dbReference type="PROSITE-ProRule" id="PRU00042"/>
    </source>
</evidence>
<dbReference type="SUPFAM" id="SSF57667">
    <property type="entry name" value="beta-beta-alpha zinc fingers"/>
    <property type="match status" value="5"/>
</dbReference>
<gene>
    <name evidence="13" type="ORF">g.8314</name>
</gene>
<dbReference type="PROSITE" id="PS00028">
    <property type="entry name" value="ZINC_FINGER_C2H2_1"/>
    <property type="match status" value="8"/>
</dbReference>
<keyword evidence="6" id="KW-0862">Zinc</keyword>
<comment type="subcellular location">
    <subcellularLocation>
        <location evidence="1">Nucleus</location>
    </subcellularLocation>
</comment>
<evidence type="ECO:0000256" key="1">
    <source>
        <dbReference type="ARBA" id="ARBA00004123"/>
    </source>
</evidence>
<dbReference type="GO" id="GO:0008270">
    <property type="term" value="F:zinc ion binding"/>
    <property type="evidence" value="ECO:0007669"/>
    <property type="project" value="UniProtKB-KW"/>
</dbReference>
<evidence type="ECO:0000256" key="5">
    <source>
        <dbReference type="ARBA" id="ARBA00022771"/>
    </source>
</evidence>
<evidence type="ECO:0000256" key="6">
    <source>
        <dbReference type="ARBA" id="ARBA00022833"/>
    </source>
</evidence>
<reference evidence="13" key="1">
    <citation type="submission" date="2015-12" db="EMBL/GenBank/DDBJ databases">
        <title>De novo transcriptome assembly of four potential Pierce s Disease insect vectors from Arizona vineyards.</title>
        <authorList>
            <person name="Tassone E.E."/>
        </authorList>
    </citation>
    <scope>NUCLEOTIDE SEQUENCE</scope>
</reference>
<evidence type="ECO:0000256" key="10">
    <source>
        <dbReference type="ARBA" id="ARBA00023242"/>
    </source>
</evidence>
<dbReference type="FunFam" id="3.30.160.60:FF:000110">
    <property type="entry name" value="Zinc finger protein-like"/>
    <property type="match status" value="1"/>
</dbReference>
<keyword evidence="8" id="KW-0238">DNA-binding</keyword>
<dbReference type="GO" id="GO:0000981">
    <property type="term" value="F:DNA-binding transcription factor activity, RNA polymerase II-specific"/>
    <property type="evidence" value="ECO:0007669"/>
    <property type="project" value="TreeGrafter"/>
</dbReference>
<dbReference type="SMART" id="SM00355">
    <property type="entry name" value="ZnF_C2H2"/>
    <property type="match status" value="8"/>
</dbReference>
<accession>A0A1B6DAW9</accession>
<dbReference type="EMBL" id="GEDC01014528">
    <property type="protein sequence ID" value="JAS22770.1"/>
    <property type="molecule type" value="Transcribed_RNA"/>
</dbReference>
<feature type="domain" description="C2H2-type" evidence="12">
    <location>
        <begin position="404"/>
        <end position="432"/>
    </location>
</feature>
<keyword evidence="4" id="KW-0677">Repeat</keyword>